<feature type="chain" id="PRO_5037702234" evidence="1">
    <location>
        <begin position="26"/>
        <end position="79"/>
    </location>
</feature>
<reference evidence="3" key="1">
    <citation type="journal article" date="2016" name="Nature">
        <title>Genome evolution in the allotetraploid frog Xenopus laevis.</title>
        <authorList>
            <person name="Session A.M."/>
            <person name="Uno Y."/>
            <person name="Kwon T."/>
            <person name="Chapman J.A."/>
            <person name="Toyoda A."/>
            <person name="Takahashi S."/>
            <person name="Fukui A."/>
            <person name="Hikosaka A."/>
            <person name="Suzuki A."/>
            <person name="Kondo M."/>
            <person name="van Heeringen S.J."/>
            <person name="Quigley I."/>
            <person name="Heinz S."/>
            <person name="Ogino H."/>
            <person name="Ochi H."/>
            <person name="Hellsten U."/>
            <person name="Lyons J.B."/>
            <person name="Simakov O."/>
            <person name="Putnam N."/>
            <person name="Stites J."/>
            <person name="Kuroki Y."/>
            <person name="Tanaka T."/>
            <person name="Michiue T."/>
            <person name="Watanabe M."/>
            <person name="Bogdanovic O."/>
            <person name="Lister R."/>
            <person name="Georgiou G."/>
            <person name="Paranjpe S.S."/>
            <person name="van Kruijsbergen I."/>
            <person name="Shu S."/>
            <person name="Carlson J."/>
            <person name="Kinoshita T."/>
            <person name="Ohta Y."/>
            <person name="Mawaribuchi S."/>
            <person name="Jenkins J."/>
            <person name="Grimwood J."/>
            <person name="Schmutz J."/>
            <person name="Mitros T."/>
            <person name="Mozaffari S.V."/>
            <person name="Suzuki Y."/>
            <person name="Haramoto Y."/>
            <person name="Yamamoto T.S."/>
            <person name="Takagi C."/>
            <person name="Heald R."/>
            <person name="Miller K."/>
            <person name="Haudenschild C."/>
            <person name="Kitzman J."/>
            <person name="Nakayama T."/>
            <person name="Izutsu Y."/>
            <person name="Robert J."/>
            <person name="Fortriede J."/>
            <person name="Burns K."/>
            <person name="Lotay V."/>
            <person name="Karimi K."/>
            <person name="Yasuoka Y."/>
            <person name="Dichmann D.S."/>
            <person name="Flajnik M.F."/>
            <person name="Houston D.W."/>
            <person name="Shendure J."/>
            <person name="DuPasquier L."/>
            <person name="Vize P.D."/>
            <person name="Zorn A.M."/>
            <person name="Ito M."/>
            <person name="Marcotte E.M."/>
            <person name="Wallingford J.B."/>
            <person name="Ito Y."/>
            <person name="Asashima M."/>
            <person name="Ueno N."/>
            <person name="Matsuda Y."/>
            <person name="Veenstra G.J."/>
            <person name="Fujiyama A."/>
            <person name="Harland R.M."/>
            <person name="Taira M."/>
            <person name="Rokhsar D.S."/>
        </authorList>
    </citation>
    <scope>NUCLEOTIDE SEQUENCE [LARGE SCALE GENOMIC DNA]</scope>
    <source>
        <strain evidence="3">J</strain>
    </source>
</reference>
<dbReference type="Proteomes" id="UP000694892">
    <property type="component" value="Chromosome 9_10S"/>
</dbReference>
<accession>A0A974BV06</accession>
<evidence type="ECO:0000256" key="1">
    <source>
        <dbReference type="SAM" id="SignalP"/>
    </source>
</evidence>
<sequence length="79" mass="8546">MDADADPKSFIYLWLKINFLCAILAADWNPPPEHLAFILQETSTDGIGTVHLAHCCSAAASCSGTFNHLSALDCHSLQD</sequence>
<dbReference type="EMBL" id="CM004483">
    <property type="protein sequence ID" value="OCT61544.1"/>
    <property type="molecule type" value="Genomic_DNA"/>
</dbReference>
<protein>
    <submittedName>
        <fullName evidence="2">Uncharacterized protein</fullName>
    </submittedName>
</protein>
<feature type="signal peptide" evidence="1">
    <location>
        <begin position="1"/>
        <end position="25"/>
    </location>
</feature>
<keyword evidence="1" id="KW-0732">Signal</keyword>
<dbReference type="AlphaFoldDB" id="A0A974BV06"/>
<organism evidence="2 3">
    <name type="scientific">Xenopus laevis</name>
    <name type="common">African clawed frog</name>
    <dbReference type="NCBI Taxonomy" id="8355"/>
    <lineage>
        <taxon>Eukaryota</taxon>
        <taxon>Metazoa</taxon>
        <taxon>Chordata</taxon>
        <taxon>Craniata</taxon>
        <taxon>Vertebrata</taxon>
        <taxon>Euteleostomi</taxon>
        <taxon>Amphibia</taxon>
        <taxon>Batrachia</taxon>
        <taxon>Anura</taxon>
        <taxon>Pipoidea</taxon>
        <taxon>Pipidae</taxon>
        <taxon>Xenopodinae</taxon>
        <taxon>Xenopus</taxon>
        <taxon>Xenopus</taxon>
    </lineage>
</organism>
<proteinExistence type="predicted"/>
<name>A0A974BV06_XENLA</name>
<evidence type="ECO:0000313" key="3">
    <source>
        <dbReference type="Proteomes" id="UP000694892"/>
    </source>
</evidence>
<evidence type="ECO:0000313" key="2">
    <source>
        <dbReference type="EMBL" id="OCT61544.1"/>
    </source>
</evidence>
<gene>
    <name evidence="2" type="ORF">XELAEV_18047572mg</name>
</gene>